<dbReference type="RefSeq" id="XP_019044037.2">
    <property type="nucleotide sequence ID" value="XM_019193914.2"/>
</dbReference>
<evidence type="ECO:0000313" key="4">
    <source>
        <dbReference type="Proteomes" id="UP000092730"/>
    </source>
</evidence>
<evidence type="ECO:0000256" key="2">
    <source>
        <dbReference type="SAM" id="Phobius"/>
    </source>
</evidence>
<proteinExistence type="predicted"/>
<evidence type="ECO:0000256" key="1">
    <source>
        <dbReference type="SAM" id="MobiDB-lite"/>
    </source>
</evidence>
<dbReference type="EMBL" id="CP144547">
    <property type="protein sequence ID" value="WVW86272.1"/>
    <property type="molecule type" value="Genomic_DNA"/>
</dbReference>
<dbReference type="Proteomes" id="UP000092730">
    <property type="component" value="Chromosome 7"/>
</dbReference>
<dbReference type="GeneID" id="30211716"/>
<gene>
    <name evidence="3" type="ORF">I302_108314</name>
</gene>
<protein>
    <submittedName>
        <fullName evidence="3">Uncharacterized protein</fullName>
    </submittedName>
</protein>
<feature type="compositionally biased region" description="Low complexity" evidence="1">
    <location>
        <begin position="31"/>
        <end position="49"/>
    </location>
</feature>
<dbReference type="AlphaFoldDB" id="A0AAJ8KFA0"/>
<feature type="transmembrane region" description="Helical" evidence="2">
    <location>
        <begin position="274"/>
        <end position="298"/>
    </location>
</feature>
<feature type="transmembrane region" description="Helical" evidence="2">
    <location>
        <begin position="247"/>
        <end position="268"/>
    </location>
</feature>
<feature type="compositionally biased region" description="Low complexity" evidence="1">
    <location>
        <begin position="63"/>
        <end position="80"/>
    </location>
</feature>
<organism evidence="3 4">
    <name type="scientific">Kwoniella bestiolae CBS 10118</name>
    <dbReference type="NCBI Taxonomy" id="1296100"/>
    <lineage>
        <taxon>Eukaryota</taxon>
        <taxon>Fungi</taxon>
        <taxon>Dikarya</taxon>
        <taxon>Basidiomycota</taxon>
        <taxon>Agaricomycotina</taxon>
        <taxon>Tremellomycetes</taxon>
        <taxon>Tremellales</taxon>
        <taxon>Cryptococcaceae</taxon>
        <taxon>Kwoniella</taxon>
    </lineage>
</organism>
<keyword evidence="2" id="KW-0472">Membrane</keyword>
<reference evidence="3" key="2">
    <citation type="submission" date="2024-02" db="EMBL/GenBank/DDBJ databases">
        <title>Comparative genomics of Cryptococcus and Kwoniella reveals pathogenesis evolution and contrasting modes of karyotype evolution via chromosome fusion or intercentromeric recombination.</title>
        <authorList>
            <person name="Coelho M.A."/>
            <person name="David-Palma M."/>
            <person name="Shea T."/>
            <person name="Bowers K."/>
            <person name="McGinley-Smith S."/>
            <person name="Mohammad A.W."/>
            <person name="Gnirke A."/>
            <person name="Yurkov A.M."/>
            <person name="Nowrousian M."/>
            <person name="Sun S."/>
            <person name="Cuomo C.A."/>
            <person name="Heitman J."/>
        </authorList>
    </citation>
    <scope>NUCLEOTIDE SEQUENCE</scope>
    <source>
        <strain evidence="3">CBS 10118</strain>
    </source>
</reference>
<keyword evidence="4" id="KW-1185">Reference proteome</keyword>
<feature type="region of interest" description="Disordered" evidence="1">
    <location>
        <begin position="1"/>
        <end position="80"/>
    </location>
</feature>
<evidence type="ECO:0000313" key="3">
    <source>
        <dbReference type="EMBL" id="WVW86272.1"/>
    </source>
</evidence>
<sequence length="478" mass="54633">MENPPFRPSTYYPSDIPAIHLPDEIDRSDTSLSNIRSSSWTSRSMSKPSILPKRESLPPPLRPRSLSATSSRRTSAQSSPVIRVEEHGLIDFTKNPFEDAFRNANPASTKRLEKIDSYGDEDKEVIYHKEGEGLFEILQKEELHRIKTISVLEGHGRSGHKNRSRNSSGLKLVLDQHQRTTSSFDLAVIDHDAESEKKIPKTPRTPKQFIQDHFTLKTPKVPFTARTLPIPVPIPTHINLPTPIMPVIHLLLVVSHLVLSAILPYLLFKNFIQPLVLWIITTVTVVLQCVYLLPGIFLELIGILRRRPIDSAWLQSGLHLVIMILSLAPHGAAVFLLIIANQVPECPSALIYRPPDLPNFESHLRWSACEQLPKVTMIAMVNLVVVCCEIITTSVAVAVDYRIQRKEEKRQSLDLGHTTGEKAGKMRRRKTWWREKDDEGSRRKVRWRRWTTGVGRLLWDIEGWVHRRKAQREEEKSM</sequence>
<keyword evidence="2" id="KW-0812">Transmembrane</keyword>
<name>A0AAJ8KFA0_9TREE</name>
<keyword evidence="2" id="KW-1133">Transmembrane helix</keyword>
<feature type="transmembrane region" description="Helical" evidence="2">
    <location>
        <begin position="318"/>
        <end position="340"/>
    </location>
</feature>
<dbReference type="KEGG" id="kbi:30211716"/>
<reference evidence="3" key="1">
    <citation type="submission" date="2013-07" db="EMBL/GenBank/DDBJ databases">
        <authorList>
            <consortium name="The Broad Institute Genome Sequencing Platform"/>
            <person name="Cuomo C."/>
            <person name="Litvintseva A."/>
            <person name="Chen Y."/>
            <person name="Heitman J."/>
            <person name="Sun S."/>
            <person name="Springer D."/>
            <person name="Dromer F."/>
            <person name="Young S.K."/>
            <person name="Zeng Q."/>
            <person name="Gargeya S."/>
            <person name="Fitzgerald M."/>
            <person name="Abouelleil A."/>
            <person name="Alvarado L."/>
            <person name="Berlin A.M."/>
            <person name="Chapman S.B."/>
            <person name="Dewar J."/>
            <person name="Goldberg J."/>
            <person name="Griggs A."/>
            <person name="Gujja S."/>
            <person name="Hansen M."/>
            <person name="Howarth C."/>
            <person name="Imamovic A."/>
            <person name="Larimer J."/>
            <person name="McCowan C."/>
            <person name="Murphy C."/>
            <person name="Pearson M."/>
            <person name="Priest M."/>
            <person name="Roberts A."/>
            <person name="Saif S."/>
            <person name="Shea T."/>
            <person name="Sykes S."/>
            <person name="Wortman J."/>
            <person name="Nusbaum C."/>
            <person name="Birren B."/>
        </authorList>
    </citation>
    <scope>NUCLEOTIDE SEQUENCE</scope>
    <source>
        <strain evidence="3">CBS 10118</strain>
    </source>
</reference>
<accession>A0AAJ8KFA0</accession>